<keyword evidence="1" id="KW-0812">Transmembrane</keyword>
<comment type="caution">
    <text evidence="2">The sequence shown here is derived from an EMBL/GenBank/DDBJ whole genome shotgun (WGS) entry which is preliminary data.</text>
</comment>
<dbReference type="RefSeq" id="WP_075833810.1">
    <property type="nucleotide sequence ID" value="NZ_MSTI01000102.1"/>
</dbReference>
<evidence type="ECO:0000313" key="3">
    <source>
        <dbReference type="Proteomes" id="UP000186607"/>
    </source>
</evidence>
<feature type="transmembrane region" description="Helical" evidence="1">
    <location>
        <begin position="38"/>
        <end position="54"/>
    </location>
</feature>
<protein>
    <submittedName>
        <fullName evidence="2">Uncharacterized protein</fullName>
    </submittedName>
</protein>
<dbReference type="AlphaFoldDB" id="A0A1U7NWT2"/>
<feature type="transmembrane region" description="Helical" evidence="1">
    <location>
        <begin position="61"/>
        <end position="80"/>
    </location>
</feature>
<proteinExistence type="predicted"/>
<keyword evidence="1" id="KW-1133">Transmembrane helix</keyword>
<name>A0A1U7NWT2_9DEIO</name>
<dbReference type="OrthoDB" id="74266at2"/>
<sequence length="98" mass="10275">MTFPLLLCVLSALSAGLYFGRDFAEAHRRGQNLLRSVLLHFAVSAVLVALSVWLDGTELGLLWMTVATASLLGLALGALLPRPLVAAAPAPRRGVPAA</sequence>
<reference evidence="2 3" key="1">
    <citation type="submission" date="2017-01" db="EMBL/GenBank/DDBJ databases">
        <title>Genome Analysis of Deinococcus marmoris KOPRI26562.</title>
        <authorList>
            <person name="Kim J.H."/>
            <person name="Oh H.-M."/>
        </authorList>
    </citation>
    <scope>NUCLEOTIDE SEQUENCE [LARGE SCALE GENOMIC DNA]</scope>
    <source>
        <strain evidence="2 3">KOPRI26562</strain>
    </source>
</reference>
<keyword evidence="3" id="KW-1185">Reference proteome</keyword>
<accession>A0A1U7NWT2</accession>
<keyword evidence="1" id="KW-0472">Membrane</keyword>
<dbReference type="EMBL" id="MSTI01000102">
    <property type="protein sequence ID" value="OLV17372.1"/>
    <property type="molecule type" value="Genomic_DNA"/>
</dbReference>
<evidence type="ECO:0000313" key="2">
    <source>
        <dbReference type="EMBL" id="OLV17372.1"/>
    </source>
</evidence>
<organism evidence="2 3">
    <name type="scientific">Deinococcus marmoris</name>
    <dbReference type="NCBI Taxonomy" id="249408"/>
    <lineage>
        <taxon>Bacteria</taxon>
        <taxon>Thermotogati</taxon>
        <taxon>Deinococcota</taxon>
        <taxon>Deinococci</taxon>
        <taxon>Deinococcales</taxon>
        <taxon>Deinococcaceae</taxon>
        <taxon>Deinococcus</taxon>
    </lineage>
</organism>
<gene>
    <name evidence="2" type="ORF">BOO71_0008851</name>
</gene>
<dbReference type="Proteomes" id="UP000186607">
    <property type="component" value="Unassembled WGS sequence"/>
</dbReference>
<evidence type="ECO:0000256" key="1">
    <source>
        <dbReference type="SAM" id="Phobius"/>
    </source>
</evidence>